<name>A0A2P0ZGK5_9NOSO</name>
<sequence length="42" mass="4694">MFFDSPHVQGEIEAFQLGILDLGLPFPCQSKIPALCSIQRVF</sequence>
<dbReference type="AlphaFoldDB" id="A0A2P0ZGK5"/>
<organism evidence="1">
    <name type="scientific">Nostoc sp. PCC 9448</name>
    <dbReference type="NCBI Taxonomy" id="2099384"/>
    <lineage>
        <taxon>Bacteria</taxon>
        <taxon>Bacillati</taxon>
        <taxon>Cyanobacteriota</taxon>
        <taxon>Cyanophyceae</taxon>
        <taxon>Nostocales</taxon>
        <taxon>Nostocaceae</taxon>
        <taxon>Nostoc</taxon>
    </lineage>
</organism>
<reference evidence="1" key="1">
    <citation type="journal article" date="2018" name="Science">
        <title>Natural noncanonical protein splicing yields products with diverse ?-amino acid residues.</title>
        <authorList>
            <person name="Morinaka B.I."/>
            <person name="Lakis E."/>
            <person name="Verest M."/>
            <person name="Helf M.J."/>
            <person name="Scalvenzi T."/>
            <person name="Vagstad A.L."/>
            <person name="Sims J."/>
            <person name="Sunagawa S."/>
            <person name="Gugger M."/>
            <person name="Piel J."/>
        </authorList>
    </citation>
    <scope>NUCLEOTIDE SEQUENCE</scope>
    <source>
        <strain evidence="1">PCC 9448</strain>
    </source>
</reference>
<protein>
    <submittedName>
        <fullName evidence="1">Uncharacterized protein</fullName>
    </submittedName>
</protein>
<accession>A0A2P0ZGK5</accession>
<proteinExistence type="predicted"/>
<dbReference type="EMBL" id="MG373773">
    <property type="protein sequence ID" value="AVH79586.1"/>
    <property type="molecule type" value="Genomic_DNA"/>
</dbReference>
<evidence type="ECO:0000313" key="1">
    <source>
        <dbReference type="EMBL" id="AVH79586.1"/>
    </source>
</evidence>